<dbReference type="InterPro" id="IPR000160">
    <property type="entry name" value="GGDEF_dom"/>
</dbReference>
<dbReference type="EMBL" id="JAEPBG010000006">
    <property type="protein sequence ID" value="MBK4736165.1"/>
    <property type="molecule type" value="Genomic_DNA"/>
</dbReference>
<evidence type="ECO:0000313" key="4">
    <source>
        <dbReference type="EMBL" id="MBK4736165.1"/>
    </source>
</evidence>
<keyword evidence="1" id="KW-0812">Transmembrane</keyword>
<evidence type="ECO:0000259" key="2">
    <source>
        <dbReference type="PROSITE" id="PS50883"/>
    </source>
</evidence>
<dbReference type="Proteomes" id="UP000622890">
    <property type="component" value="Unassembled WGS sequence"/>
</dbReference>
<dbReference type="FunFam" id="3.30.70.270:FF:000001">
    <property type="entry name" value="Diguanylate cyclase domain protein"/>
    <property type="match status" value="1"/>
</dbReference>
<feature type="domain" description="EAL" evidence="2">
    <location>
        <begin position="605"/>
        <end position="858"/>
    </location>
</feature>
<dbReference type="InterPro" id="IPR001633">
    <property type="entry name" value="EAL_dom"/>
</dbReference>
<evidence type="ECO:0000313" key="5">
    <source>
        <dbReference type="Proteomes" id="UP000622890"/>
    </source>
</evidence>
<dbReference type="PROSITE" id="PS50887">
    <property type="entry name" value="GGDEF"/>
    <property type="match status" value="1"/>
</dbReference>
<dbReference type="RefSeq" id="WP_200593333.1">
    <property type="nucleotide sequence ID" value="NZ_JAEPBG010000006.1"/>
</dbReference>
<dbReference type="AlphaFoldDB" id="A0A934W7B5"/>
<evidence type="ECO:0000256" key="1">
    <source>
        <dbReference type="SAM" id="Phobius"/>
    </source>
</evidence>
<dbReference type="PROSITE" id="PS50883">
    <property type="entry name" value="EAL"/>
    <property type="match status" value="1"/>
</dbReference>
<dbReference type="Gene3D" id="3.20.20.450">
    <property type="entry name" value="EAL domain"/>
    <property type="match status" value="1"/>
</dbReference>
<keyword evidence="5" id="KW-1185">Reference proteome</keyword>
<dbReference type="InterPro" id="IPR035919">
    <property type="entry name" value="EAL_sf"/>
</dbReference>
<dbReference type="InterPro" id="IPR052155">
    <property type="entry name" value="Biofilm_reg_signaling"/>
</dbReference>
<dbReference type="SUPFAM" id="SSF55073">
    <property type="entry name" value="Nucleotide cyclase"/>
    <property type="match status" value="1"/>
</dbReference>
<evidence type="ECO:0000259" key="3">
    <source>
        <dbReference type="PROSITE" id="PS50887"/>
    </source>
</evidence>
<dbReference type="Pfam" id="PF00990">
    <property type="entry name" value="GGDEF"/>
    <property type="match status" value="1"/>
</dbReference>
<organism evidence="4 5">
    <name type="scientific">Noviherbaspirillum pedocola</name>
    <dbReference type="NCBI Taxonomy" id="2801341"/>
    <lineage>
        <taxon>Bacteria</taxon>
        <taxon>Pseudomonadati</taxon>
        <taxon>Pseudomonadota</taxon>
        <taxon>Betaproteobacteria</taxon>
        <taxon>Burkholderiales</taxon>
        <taxon>Oxalobacteraceae</taxon>
        <taxon>Noviherbaspirillum</taxon>
    </lineage>
</organism>
<dbReference type="PANTHER" id="PTHR44757:SF2">
    <property type="entry name" value="BIOFILM ARCHITECTURE MAINTENANCE PROTEIN MBAA"/>
    <property type="match status" value="1"/>
</dbReference>
<dbReference type="Pfam" id="PF00563">
    <property type="entry name" value="EAL"/>
    <property type="match status" value="1"/>
</dbReference>
<gene>
    <name evidence="4" type="ORF">JJB74_16200</name>
</gene>
<protein>
    <submittedName>
        <fullName evidence="4">EAL domain-containing protein</fullName>
    </submittedName>
</protein>
<dbReference type="CDD" id="cd01948">
    <property type="entry name" value="EAL"/>
    <property type="match status" value="1"/>
</dbReference>
<proteinExistence type="predicted"/>
<dbReference type="GO" id="GO:0003824">
    <property type="term" value="F:catalytic activity"/>
    <property type="evidence" value="ECO:0007669"/>
    <property type="project" value="UniProtKB-ARBA"/>
</dbReference>
<accession>A0A934W7B5</accession>
<comment type="caution">
    <text evidence="4">The sequence shown here is derived from an EMBL/GenBank/DDBJ whole genome shotgun (WGS) entry which is preliminary data.</text>
</comment>
<dbReference type="NCBIfam" id="TIGR00254">
    <property type="entry name" value="GGDEF"/>
    <property type="match status" value="1"/>
</dbReference>
<dbReference type="InterPro" id="IPR029787">
    <property type="entry name" value="Nucleotide_cyclase"/>
</dbReference>
<sequence length="865" mass="96260">MLFIGLLWAWVFGTIAQEKARIDKEMRASVSAQAKAYAEQLDRTLSQIDYLLLSLKFHWGETHGNVKLERQVAAGLIPDENKLIVSIVDRHGCLVTSTTPFDRKTPCISKTAHFLEHQRNANAGLLISDPLIGMRTKQPKIVLSRRLEDARGMFDGIVIVAIDPDYLVSFRDASAADRDDFIAVRKSDGVFLAAKTPADKSARGPMADSYTDFTRDSGVGIAPKERFYDHIPRVVAWQKVRGYPVFSMAGMSIPARNEAFAPRKRELVMILAIGTLFLVLLAAAATLYTRWRNQQRKYRSEVRDAYRIATENTQDAFYILRPVQDAAANITDFVIEDCNDQGAVNQGIERDRLVGMTLSQLYGNGEVANPLPEFRRAMEVGYLEDEIYVPKRTAHPPRWVQRRMAKTGVGLAITVKDISTIKEHEARLEQLAHTDALTSLPNRHWLTQYLPRAIERVQHAHRPLSLLFVDLDDFKLLNDTLGHAAGDELLSAAAMRLQGVLRPTDSAVRLGGDEFMLVLESIDGESDAATIANRIIERLREPFVVAGGHAHTIKASIGISVFPRDGDNMQTLMKNADIAMYSAKEAGKGGYRFFDAHLSDQLVRRLNWQKELKHAIEHEELLLHYQPRVDAVTGEITSLEALVRWKHPEHGMVPPDAFISVAEETGLIVPLGEQVIHQACRQLAQWRRDGIPLVPVAVNVSARQINGGSVSSTVHYCMKAYAIEPALLEIEITESETVAGSKIAAEEIAALQRMELSLYVDDFGTGYSSLSQLQHLDMQGLKVDRAFTSQLAKPSGVELFRAIVSMAHAIDMLVVAEGVETVEQLHTLQALGCNEIQGYFISKPVPPDNAAALIQRKKLFPAIRP</sequence>
<dbReference type="Gene3D" id="3.30.70.270">
    <property type="match status" value="1"/>
</dbReference>
<reference evidence="4" key="1">
    <citation type="submission" date="2021-01" db="EMBL/GenBank/DDBJ databases">
        <title>Genome sequence of strain Noviherbaspirillum sp. DKR-6.</title>
        <authorList>
            <person name="Chaudhary D.K."/>
        </authorList>
    </citation>
    <scope>NUCLEOTIDE SEQUENCE</scope>
    <source>
        <strain evidence="4">DKR-6</strain>
    </source>
</reference>
<dbReference type="CDD" id="cd12914">
    <property type="entry name" value="PDC1_DGC_like"/>
    <property type="match status" value="1"/>
</dbReference>
<keyword evidence="1" id="KW-1133">Transmembrane helix</keyword>
<feature type="domain" description="GGDEF" evidence="3">
    <location>
        <begin position="462"/>
        <end position="596"/>
    </location>
</feature>
<dbReference type="SMART" id="SM00267">
    <property type="entry name" value="GGDEF"/>
    <property type="match status" value="1"/>
</dbReference>
<dbReference type="InterPro" id="IPR043128">
    <property type="entry name" value="Rev_trsase/Diguanyl_cyclase"/>
</dbReference>
<dbReference type="Gene3D" id="3.30.450.20">
    <property type="entry name" value="PAS domain"/>
    <property type="match status" value="3"/>
</dbReference>
<dbReference type="SMART" id="SM00052">
    <property type="entry name" value="EAL"/>
    <property type="match status" value="1"/>
</dbReference>
<keyword evidence="1" id="KW-0472">Membrane</keyword>
<name>A0A934W7B5_9BURK</name>
<dbReference type="CDD" id="cd01949">
    <property type="entry name" value="GGDEF"/>
    <property type="match status" value="1"/>
</dbReference>
<feature type="transmembrane region" description="Helical" evidence="1">
    <location>
        <begin position="267"/>
        <end position="289"/>
    </location>
</feature>
<dbReference type="PANTHER" id="PTHR44757">
    <property type="entry name" value="DIGUANYLATE CYCLASE DGCP"/>
    <property type="match status" value="1"/>
</dbReference>
<dbReference type="SUPFAM" id="SSF141868">
    <property type="entry name" value="EAL domain-like"/>
    <property type="match status" value="1"/>
</dbReference>